<gene>
    <name evidence="3" type="ORF">DZF98_07270</name>
</gene>
<dbReference type="Proteomes" id="UP000265355">
    <property type="component" value="Unassembled WGS sequence"/>
</dbReference>
<proteinExistence type="predicted"/>
<keyword evidence="2" id="KW-1133">Transmembrane helix</keyword>
<reference evidence="3 4" key="1">
    <citation type="submission" date="2018-08" db="EMBL/GenBank/DDBJ databases">
        <title>Genome Sequence of Clavibacter michiganensis Subspecies type strains, and the Atypical Peach-Colored Strains Isolated from Tomato.</title>
        <authorList>
            <person name="Osdaghi E."/>
            <person name="Portier P."/>
            <person name="Briand M."/>
            <person name="Jacques M.-A."/>
        </authorList>
    </citation>
    <scope>NUCLEOTIDE SEQUENCE [LARGE SCALE GENOMIC DNA]</scope>
    <source>
        <strain evidence="3 4">CFBP 8216</strain>
    </source>
</reference>
<comment type="caution">
    <text evidence="3">The sequence shown here is derived from an EMBL/GenBank/DDBJ whole genome shotgun (WGS) entry which is preliminary data.</text>
</comment>
<name>A0ABX9N629_9MICO</name>
<sequence length="203" mass="21166">MRGALALTAAAIVVAIVLCVDPEPAPVMLGIALVSSLSRSQSERDFRGCLEALALLPVLAVLTSGIGALLRQALWLGAALYVAALVAATLVRRFGELGRRLSTVAATPSLAVLFLPAGAGADHGPVLAIAEPILVAVLAWTVVTLVQASARRLRVVPSPGAVASGAPAPRNPAPDRARRPPHGRRRRPGWRCSWPRLSPRRSS</sequence>
<organism evidence="3 4">
    <name type="scientific">Clavibacter californiensis</name>
    <dbReference type="NCBI Taxonomy" id="1401995"/>
    <lineage>
        <taxon>Bacteria</taxon>
        <taxon>Bacillati</taxon>
        <taxon>Actinomycetota</taxon>
        <taxon>Actinomycetes</taxon>
        <taxon>Micrococcales</taxon>
        <taxon>Microbacteriaceae</taxon>
        <taxon>Clavibacter</taxon>
    </lineage>
</organism>
<evidence type="ECO:0000256" key="2">
    <source>
        <dbReference type="SAM" id="Phobius"/>
    </source>
</evidence>
<keyword evidence="2" id="KW-0812">Transmembrane</keyword>
<feature type="transmembrane region" description="Helical" evidence="2">
    <location>
        <begin position="103"/>
        <end position="121"/>
    </location>
</feature>
<feature type="region of interest" description="Disordered" evidence="1">
    <location>
        <begin position="160"/>
        <end position="203"/>
    </location>
</feature>
<dbReference type="EMBL" id="QWEE01000091">
    <property type="protein sequence ID" value="RII92342.1"/>
    <property type="molecule type" value="Genomic_DNA"/>
</dbReference>
<feature type="transmembrane region" description="Helical" evidence="2">
    <location>
        <begin position="73"/>
        <end position="91"/>
    </location>
</feature>
<evidence type="ECO:0000256" key="1">
    <source>
        <dbReference type="SAM" id="MobiDB-lite"/>
    </source>
</evidence>
<evidence type="ECO:0000313" key="3">
    <source>
        <dbReference type="EMBL" id="RII92342.1"/>
    </source>
</evidence>
<protein>
    <submittedName>
        <fullName evidence="3">Uncharacterized protein</fullName>
    </submittedName>
</protein>
<accession>A0ABX9N629</accession>
<evidence type="ECO:0000313" key="4">
    <source>
        <dbReference type="Proteomes" id="UP000265355"/>
    </source>
</evidence>
<keyword evidence="2" id="KW-0472">Membrane</keyword>
<keyword evidence="4" id="KW-1185">Reference proteome</keyword>
<feature type="transmembrane region" description="Helical" evidence="2">
    <location>
        <begin position="127"/>
        <end position="146"/>
    </location>
</feature>
<feature type="compositionally biased region" description="Basic residues" evidence="1">
    <location>
        <begin position="179"/>
        <end position="189"/>
    </location>
</feature>